<dbReference type="GO" id="GO:0004365">
    <property type="term" value="F:glyceraldehyde-3-phosphate dehydrogenase (NAD+) (phosphorylating) activity"/>
    <property type="evidence" value="ECO:0007669"/>
    <property type="project" value="UniProtKB-EC"/>
</dbReference>
<dbReference type="EMBL" id="UASD01000006">
    <property type="protein sequence ID" value="SPX09991.1"/>
    <property type="molecule type" value="Genomic_DNA"/>
</dbReference>
<keyword evidence="4" id="KW-0560">Oxidoreductase</keyword>
<evidence type="ECO:0000313" key="8">
    <source>
        <dbReference type="Proteomes" id="UP000254503"/>
    </source>
</evidence>
<dbReference type="AlphaFoldDB" id="A0A024L357"/>
<dbReference type="EMBL" id="CACRYR010000199">
    <property type="protein sequence ID" value="VZR34384.1"/>
    <property type="molecule type" value="Genomic_DNA"/>
</dbReference>
<dbReference type="Proteomes" id="UP000629265">
    <property type="component" value="Unassembled WGS sequence"/>
</dbReference>
<dbReference type="Proteomes" id="UP000050556">
    <property type="component" value="Unassembled WGS sequence"/>
</dbReference>
<accession>A0A238BGM7</accession>
<dbReference type="SUPFAM" id="SSF51735">
    <property type="entry name" value="NAD(P)-binding Rossmann-fold domains"/>
    <property type="match status" value="1"/>
</dbReference>
<reference evidence="2 6" key="1">
    <citation type="journal article" date="2015" name="Front. Microbiol.">
        <title>Genetic determinants of heat resistance in Escherichia coli.</title>
        <authorList>
            <person name="Mercer R.G."/>
            <person name="Zheng J."/>
            <person name="Garcia-Hernandez R."/>
            <person name="Ruan L."/>
            <person name="Ganzle M.G."/>
            <person name="McMullen L.M."/>
        </authorList>
    </citation>
    <scope>NUCLEOTIDE SEQUENCE [LARGE SCALE GENOMIC DNA]</scope>
    <source>
        <strain evidence="2 6">AW1.3</strain>
    </source>
</reference>
<evidence type="ECO:0000259" key="1">
    <source>
        <dbReference type="Pfam" id="PF00044"/>
    </source>
</evidence>
<reference evidence="7 8" key="2">
    <citation type="submission" date="2018-06" db="EMBL/GenBank/DDBJ databases">
        <authorList>
            <consortium name="Pathogen Informatics"/>
            <person name="Doyle S."/>
        </authorList>
    </citation>
    <scope>NUCLEOTIDE SEQUENCE [LARGE SCALE GENOMIC DNA]</scope>
    <source>
        <strain evidence="4 8">NCTC9045</strain>
        <strain evidence="3 7">NCTC9073</strain>
    </source>
</reference>
<gene>
    <name evidence="4" type="primary">gap_1</name>
    <name evidence="2" type="ORF">ACU57_01880</name>
    <name evidence="5" type="ORF">IDONEFKE_03895</name>
    <name evidence="4" type="ORF">NCTC9045_03077</name>
    <name evidence="3" type="ORF">NCTC9073_01278</name>
</gene>
<evidence type="ECO:0000313" key="5">
    <source>
        <dbReference type="EMBL" id="VZR34384.1"/>
    </source>
</evidence>
<dbReference type="InterPro" id="IPR020828">
    <property type="entry name" value="GlycerAld_3-P_DH_NAD(P)-bd"/>
</dbReference>
<dbReference type="Proteomes" id="UP000254503">
    <property type="component" value="Unassembled WGS sequence"/>
</dbReference>
<evidence type="ECO:0000313" key="2">
    <source>
        <dbReference type="EMBL" id="KPO18961.1"/>
    </source>
</evidence>
<accession>A0A024L357</accession>
<evidence type="ECO:0000313" key="9">
    <source>
        <dbReference type="Proteomes" id="UP000629265"/>
    </source>
</evidence>
<dbReference type="Gene3D" id="3.40.50.720">
    <property type="entry name" value="NAD(P)-binding Rossmann-like Domain"/>
    <property type="match status" value="1"/>
</dbReference>
<dbReference type="Pfam" id="PF00044">
    <property type="entry name" value="Gp_dh_N"/>
    <property type="match status" value="1"/>
</dbReference>
<organism evidence="4 8">
    <name type="scientific">Escherichia coli</name>
    <dbReference type="NCBI Taxonomy" id="562"/>
    <lineage>
        <taxon>Bacteria</taxon>
        <taxon>Pseudomonadati</taxon>
        <taxon>Pseudomonadota</taxon>
        <taxon>Gammaproteobacteria</taxon>
        <taxon>Enterobacterales</taxon>
        <taxon>Enterobacteriaceae</taxon>
        <taxon>Escherichia</taxon>
    </lineage>
</organism>
<evidence type="ECO:0000313" key="6">
    <source>
        <dbReference type="Proteomes" id="UP000050556"/>
    </source>
</evidence>
<evidence type="ECO:0000313" key="7">
    <source>
        <dbReference type="Proteomes" id="UP000250780"/>
    </source>
</evidence>
<dbReference type="Proteomes" id="UP000250780">
    <property type="component" value="Unassembled WGS sequence"/>
</dbReference>
<evidence type="ECO:0000313" key="4">
    <source>
        <dbReference type="EMBL" id="STJ55156.1"/>
    </source>
</evidence>
<dbReference type="EC" id="1.2.1.12" evidence="4 5"/>
<dbReference type="EMBL" id="LDYI01000023">
    <property type="protein sequence ID" value="KPO18961.1"/>
    <property type="molecule type" value="Genomic_DNA"/>
</dbReference>
<dbReference type="EMBL" id="UGDD01000002">
    <property type="protein sequence ID" value="STJ55156.1"/>
    <property type="molecule type" value="Genomic_DNA"/>
</dbReference>
<dbReference type="GO" id="GO:0051287">
    <property type="term" value="F:NAD binding"/>
    <property type="evidence" value="ECO:0007669"/>
    <property type="project" value="InterPro"/>
</dbReference>
<reference evidence="5 9" key="3">
    <citation type="submission" date="2019-11" db="EMBL/GenBank/DDBJ databases">
        <authorList>
            <person name="Haines EK M."/>
        </authorList>
    </citation>
    <scope>NUCLEOTIDE SEQUENCE [LARGE SCALE GENOMIC DNA]</scope>
    <source>
        <strain evidence="5">KR2729</strain>
    </source>
</reference>
<sequence>MSKVGINGFGRIGRLVLGRLLEVKSNIDVVAINDLTSP</sequence>
<feature type="domain" description="Glyceraldehyde 3-phosphate dehydrogenase NAD(P) binding" evidence="1">
    <location>
        <begin position="3"/>
        <end position="37"/>
    </location>
</feature>
<proteinExistence type="predicted"/>
<evidence type="ECO:0000313" key="3">
    <source>
        <dbReference type="EMBL" id="SPX09991.1"/>
    </source>
</evidence>
<dbReference type="InterPro" id="IPR036291">
    <property type="entry name" value="NAD(P)-bd_dom_sf"/>
</dbReference>
<dbReference type="PATRIC" id="fig|562.11558.peg.1433"/>
<protein>
    <submittedName>
        <fullName evidence="2 4">Glyceraldehyde-3-phosphate dehydrogenase</fullName>
        <ecNumber evidence="4 5">1.2.1.12</ecNumber>
    </submittedName>
</protein>
<name>A0A024L357_ECOLX</name>